<keyword evidence="1" id="KW-0812">Transmembrane</keyword>
<evidence type="ECO:0000256" key="1">
    <source>
        <dbReference type="SAM" id="Phobius"/>
    </source>
</evidence>
<keyword evidence="1" id="KW-0472">Membrane</keyword>
<dbReference type="GeneID" id="109590004"/>
<protein>
    <submittedName>
        <fullName evidence="2">Uncharacterized protein</fullName>
    </submittedName>
</protein>
<keyword evidence="3" id="KW-1185">Reference proteome</keyword>
<reference evidence="2" key="2">
    <citation type="submission" date="2024-06" db="UniProtKB">
        <authorList>
            <consortium name="EnsemblMetazoa"/>
        </authorList>
    </citation>
    <scope>IDENTIFICATION</scope>
</reference>
<dbReference type="Proteomes" id="UP000007879">
    <property type="component" value="Unassembled WGS sequence"/>
</dbReference>
<dbReference type="RefSeq" id="XP_019861524.1">
    <property type="nucleotide sequence ID" value="XM_020005965.1"/>
</dbReference>
<organism evidence="2 3">
    <name type="scientific">Amphimedon queenslandica</name>
    <name type="common">Sponge</name>
    <dbReference type="NCBI Taxonomy" id="400682"/>
    <lineage>
        <taxon>Eukaryota</taxon>
        <taxon>Metazoa</taxon>
        <taxon>Porifera</taxon>
        <taxon>Demospongiae</taxon>
        <taxon>Heteroscleromorpha</taxon>
        <taxon>Haplosclerida</taxon>
        <taxon>Niphatidae</taxon>
        <taxon>Amphimedon</taxon>
    </lineage>
</organism>
<evidence type="ECO:0000313" key="2">
    <source>
        <dbReference type="EnsemblMetazoa" id="XP_019861524.1"/>
    </source>
</evidence>
<keyword evidence="1" id="KW-1133">Transmembrane helix</keyword>
<sequence length="127" mass="14375">MKMAASHMEGTGIAFLEFSKAYEGNSEVAAYSDSITDEYIGCYKVGKRTISEDCHFSGHFCVKQIIQAIGMIILWMVSLWLPPCFVVRFAQLKDLSKDAVLIMPINVKQQFWWCIIGKPPELTAQDF</sequence>
<evidence type="ECO:0000313" key="3">
    <source>
        <dbReference type="Proteomes" id="UP000007879"/>
    </source>
</evidence>
<accession>A0AAN0JWH0</accession>
<proteinExistence type="predicted"/>
<name>A0AAN0JWH0_AMPQE</name>
<feature type="transmembrane region" description="Helical" evidence="1">
    <location>
        <begin position="65"/>
        <end position="87"/>
    </location>
</feature>
<reference evidence="3" key="1">
    <citation type="journal article" date="2010" name="Nature">
        <title>The Amphimedon queenslandica genome and the evolution of animal complexity.</title>
        <authorList>
            <person name="Srivastava M."/>
            <person name="Simakov O."/>
            <person name="Chapman J."/>
            <person name="Fahey B."/>
            <person name="Gauthier M.E."/>
            <person name="Mitros T."/>
            <person name="Richards G.S."/>
            <person name="Conaco C."/>
            <person name="Dacre M."/>
            <person name="Hellsten U."/>
            <person name="Larroux C."/>
            <person name="Putnam N.H."/>
            <person name="Stanke M."/>
            <person name="Adamska M."/>
            <person name="Darling A."/>
            <person name="Degnan S.M."/>
            <person name="Oakley T.H."/>
            <person name="Plachetzki D.C."/>
            <person name="Zhai Y."/>
            <person name="Adamski M."/>
            <person name="Calcino A."/>
            <person name="Cummins S.F."/>
            <person name="Goodstein D.M."/>
            <person name="Harris C."/>
            <person name="Jackson D.J."/>
            <person name="Leys S.P."/>
            <person name="Shu S."/>
            <person name="Woodcroft B.J."/>
            <person name="Vervoort M."/>
            <person name="Kosik K.S."/>
            <person name="Manning G."/>
            <person name="Degnan B.M."/>
            <person name="Rokhsar D.S."/>
        </authorList>
    </citation>
    <scope>NUCLEOTIDE SEQUENCE [LARGE SCALE GENOMIC DNA]</scope>
</reference>
<dbReference type="AlphaFoldDB" id="A0AAN0JWH0"/>
<dbReference type="EnsemblMetazoa" id="XM_020005965.1">
    <property type="protein sequence ID" value="XP_019861524.1"/>
    <property type="gene ID" value="LOC109590004"/>
</dbReference>
<dbReference type="KEGG" id="aqu:109590004"/>